<accession>A0ABP9EQ80</accession>
<feature type="region of interest" description="Disordered" evidence="1">
    <location>
        <begin position="1"/>
        <end position="42"/>
    </location>
</feature>
<gene>
    <name evidence="2" type="ORF">GCM10023235_76850</name>
</gene>
<evidence type="ECO:0000313" key="3">
    <source>
        <dbReference type="Proteomes" id="UP001501752"/>
    </source>
</evidence>
<dbReference type="Proteomes" id="UP001501752">
    <property type="component" value="Unassembled WGS sequence"/>
</dbReference>
<evidence type="ECO:0000256" key="1">
    <source>
        <dbReference type="SAM" id="MobiDB-lite"/>
    </source>
</evidence>
<keyword evidence="3" id="KW-1185">Reference proteome</keyword>
<proteinExistence type="predicted"/>
<feature type="compositionally biased region" description="Low complexity" evidence="1">
    <location>
        <begin position="29"/>
        <end position="42"/>
    </location>
</feature>
<protein>
    <submittedName>
        <fullName evidence="2">Uncharacterized protein</fullName>
    </submittedName>
</protein>
<organism evidence="2 3">
    <name type="scientific">Kitasatospora terrestris</name>
    <dbReference type="NCBI Taxonomy" id="258051"/>
    <lineage>
        <taxon>Bacteria</taxon>
        <taxon>Bacillati</taxon>
        <taxon>Actinomycetota</taxon>
        <taxon>Actinomycetes</taxon>
        <taxon>Kitasatosporales</taxon>
        <taxon>Streptomycetaceae</taxon>
        <taxon>Kitasatospora</taxon>
    </lineage>
</organism>
<feature type="region of interest" description="Disordered" evidence="1">
    <location>
        <begin position="83"/>
        <end position="105"/>
    </location>
</feature>
<name>A0ABP9EQ80_9ACTN</name>
<dbReference type="EMBL" id="BAABIS010000001">
    <property type="protein sequence ID" value="GAA4884594.1"/>
    <property type="molecule type" value="Genomic_DNA"/>
</dbReference>
<sequence length="105" mass="11654">MKVIDTANSMPARASRSSVPPFRPPLPAAMPCSLRRPATTRTTLPAPRLRVRLRRREVIRSADARPLTAAEGTCLCTVFRHRHHRGRPPDRHGPGHALRADADDP</sequence>
<feature type="compositionally biased region" description="Basic and acidic residues" evidence="1">
    <location>
        <begin position="87"/>
        <end position="105"/>
    </location>
</feature>
<reference evidence="3" key="1">
    <citation type="journal article" date="2019" name="Int. J. Syst. Evol. Microbiol.">
        <title>The Global Catalogue of Microorganisms (GCM) 10K type strain sequencing project: providing services to taxonomists for standard genome sequencing and annotation.</title>
        <authorList>
            <consortium name="The Broad Institute Genomics Platform"/>
            <consortium name="The Broad Institute Genome Sequencing Center for Infectious Disease"/>
            <person name="Wu L."/>
            <person name="Ma J."/>
        </authorList>
    </citation>
    <scope>NUCLEOTIDE SEQUENCE [LARGE SCALE GENOMIC DNA]</scope>
    <source>
        <strain evidence="3">JCM 13006</strain>
    </source>
</reference>
<comment type="caution">
    <text evidence="2">The sequence shown here is derived from an EMBL/GenBank/DDBJ whole genome shotgun (WGS) entry which is preliminary data.</text>
</comment>
<feature type="compositionally biased region" description="Low complexity" evidence="1">
    <location>
        <begin position="9"/>
        <end position="20"/>
    </location>
</feature>
<evidence type="ECO:0000313" key="2">
    <source>
        <dbReference type="EMBL" id="GAA4884594.1"/>
    </source>
</evidence>